<dbReference type="Gene3D" id="3.40.1190.20">
    <property type="match status" value="1"/>
</dbReference>
<comment type="catalytic activity">
    <reaction evidence="6 7">
        <text>(6S)-NADPHX + ATP = ADP + phosphate + NADPH + H(+)</text>
        <dbReference type="Rhea" id="RHEA:32231"/>
        <dbReference type="ChEBI" id="CHEBI:15378"/>
        <dbReference type="ChEBI" id="CHEBI:30616"/>
        <dbReference type="ChEBI" id="CHEBI:43474"/>
        <dbReference type="ChEBI" id="CHEBI:57783"/>
        <dbReference type="ChEBI" id="CHEBI:64076"/>
        <dbReference type="ChEBI" id="CHEBI:456216"/>
        <dbReference type="EC" id="4.2.1.93"/>
    </reaction>
</comment>
<evidence type="ECO:0000313" key="10">
    <source>
        <dbReference type="Proteomes" id="UP000276133"/>
    </source>
</evidence>
<evidence type="ECO:0000256" key="6">
    <source>
        <dbReference type="ARBA" id="ARBA00047472"/>
    </source>
</evidence>
<reference evidence="9 10" key="1">
    <citation type="journal article" date="2018" name="Sci. Rep.">
        <title>Genomic signatures of local adaptation to the degree of environmental predictability in rotifers.</title>
        <authorList>
            <person name="Franch-Gras L."/>
            <person name="Hahn C."/>
            <person name="Garcia-Roger E.M."/>
            <person name="Carmona M.J."/>
            <person name="Serra M."/>
            <person name="Gomez A."/>
        </authorList>
    </citation>
    <scope>NUCLEOTIDE SEQUENCE [LARGE SCALE GENOMIC DNA]</scope>
    <source>
        <strain evidence="9">HYR1</strain>
    </source>
</reference>
<protein>
    <recommendedName>
        <fullName evidence="7">ATP-dependent (S)-NAD(P)H-hydrate dehydratase</fullName>
        <ecNumber evidence="7">4.2.1.93</ecNumber>
    </recommendedName>
    <alternativeName>
        <fullName evidence="7">ATP-dependent NAD(P)HX dehydratase</fullName>
    </alternativeName>
</protein>
<feature type="binding site" evidence="7">
    <location>
        <begin position="208"/>
        <end position="212"/>
    </location>
    <ligand>
        <name>ATP</name>
        <dbReference type="ChEBI" id="CHEBI:30616"/>
    </ligand>
</feature>
<dbReference type="AlphaFoldDB" id="A0A3M7T360"/>
<proteinExistence type="inferred from homology"/>
<dbReference type="InterPro" id="IPR029056">
    <property type="entry name" value="Ribokinase-like"/>
</dbReference>
<dbReference type="Proteomes" id="UP000276133">
    <property type="component" value="Unassembled WGS sequence"/>
</dbReference>
<evidence type="ECO:0000256" key="1">
    <source>
        <dbReference type="ARBA" id="ARBA00022741"/>
    </source>
</evidence>
<comment type="similarity">
    <text evidence="7">Belongs to the NnrD/CARKD family.</text>
</comment>
<dbReference type="PROSITE" id="PS51383">
    <property type="entry name" value="YJEF_C_3"/>
    <property type="match status" value="1"/>
</dbReference>
<evidence type="ECO:0000256" key="3">
    <source>
        <dbReference type="ARBA" id="ARBA00022857"/>
    </source>
</evidence>
<gene>
    <name evidence="9" type="ORF">BpHYR1_021206</name>
</gene>
<name>A0A3M7T360_BRAPC</name>
<dbReference type="PANTHER" id="PTHR12592:SF0">
    <property type="entry name" value="ATP-DEPENDENT (S)-NAD(P)H-HYDRATE DEHYDRATASE"/>
    <property type="match status" value="1"/>
</dbReference>
<dbReference type="GO" id="GO:0046496">
    <property type="term" value="P:nicotinamide nucleotide metabolic process"/>
    <property type="evidence" value="ECO:0007669"/>
    <property type="project" value="UniProtKB-UniRule"/>
</dbReference>
<dbReference type="EC" id="4.2.1.93" evidence="7"/>
<dbReference type="Pfam" id="PF01256">
    <property type="entry name" value="Carb_kinase"/>
    <property type="match status" value="1"/>
</dbReference>
<keyword evidence="7" id="KW-0597">Phosphoprotein</keyword>
<evidence type="ECO:0000256" key="2">
    <source>
        <dbReference type="ARBA" id="ARBA00022840"/>
    </source>
</evidence>
<keyword evidence="1 7" id="KW-0547">Nucleotide-binding</keyword>
<evidence type="ECO:0000259" key="8">
    <source>
        <dbReference type="PROSITE" id="PS51383"/>
    </source>
</evidence>
<evidence type="ECO:0000256" key="4">
    <source>
        <dbReference type="ARBA" id="ARBA00023027"/>
    </source>
</evidence>
<dbReference type="OrthoDB" id="8110916at2759"/>
<evidence type="ECO:0000256" key="7">
    <source>
        <dbReference type="HAMAP-Rule" id="MF_03157"/>
    </source>
</evidence>
<sequence length="312" mass="34454">MSINTQIIQKFKEIIPRLHADLHKGQSGRIGIIGGSRDYSGAPYFSSMSSLRAGADLSYIITTKSASNTIKAYSPELIVLPILDDPEYDAEIQGLMKKFHSLIIGPGLGRTSAALEQIKIAIKHARSQSIPIVIDADGLYLLATDTSSISGYKKCILTPNYMEFKRLYDKSFLNEDYEESSKFNTLESQCEAVKRLAQSLDNVTILKKGKIDIISDGNQVVYNDVPGGLKRCGGIGDLLTGALGLFSYWCDSGSRIVKESYINEPNIIAAYTGSVFIRECSKIAFGKYHRALLAVDVIEEIAETFYKMFDDE</sequence>
<keyword evidence="2 7" id="KW-0067">ATP-binding</keyword>
<dbReference type="PANTHER" id="PTHR12592">
    <property type="entry name" value="ATP-DEPENDENT (S)-NAD(P)H-HYDRATE DEHYDRATASE FAMILY MEMBER"/>
    <property type="match status" value="1"/>
</dbReference>
<feature type="binding site" evidence="7">
    <location>
        <position position="107"/>
    </location>
    <ligand>
        <name>(6S)-NADPHX</name>
        <dbReference type="ChEBI" id="CHEBI:64076"/>
    </ligand>
</feature>
<dbReference type="InterPro" id="IPR000631">
    <property type="entry name" value="CARKD"/>
</dbReference>
<dbReference type="CDD" id="cd01171">
    <property type="entry name" value="YXKO-related"/>
    <property type="match status" value="1"/>
</dbReference>
<dbReference type="HAMAP" id="MF_01965">
    <property type="entry name" value="NADHX_dehydratase"/>
    <property type="match status" value="1"/>
</dbReference>
<keyword evidence="10" id="KW-1185">Reference proteome</keyword>
<comment type="cofactor">
    <cofactor evidence="7">
        <name>Mg(2+)</name>
        <dbReference type="ChEBI" id="CHEBI:18420"/>
    </cofactor>
</comment>
<feature type="domain" description="YjeF C-terminal" evidence="8">
    <location>
        <begin position="7"/>
        <end position="308"/>
    </location>
</feature>
<evidence type="ECO:0000256" key="5">
    <source>
        <dbReference type="ARBA" id="ARBA00023239"/>
    </source>
</evidence>
<dbReference type="EMBL" id="REGN01000388">
    <property type="protein sequence ID" value="RNA42258.1"/>
    <property type="molecule type" value="Genomic_DNA"/>
</dbReference>
<comment type="caution">
    <text evidence="9">The sequence shown here is derived from an EMBL/GenBank/DDBJ whole genome shotgun (WGS) entry which is preliminary data.</text>
</comment>
<keyword evidence="3" id="KW-0521">NADP</keyword>
<dbReference type="SUPFAM" id="SSF53613">
    <property type="entry name" value="Ribokinase-like"/>
    <property type="match status" value="1"/>
</dbReference>
<accession>A0A3M7T360</accession>
<feature type="binding site" evidence="7">
    <location>
        <position position="237"/>
    </location>
    <ligand>
        <name>(6S)-NADPHX</name>
        <dbReference type="ChEBI" id="CHEBI:64076"/>
    </ligand>
</feature>
<keyword evidence="5 7" id="KW-0456">Lyase</keyword>
<dbReference type="GO" id="GO:0005524">
    <property type="term" value="F:ATP binding"/>
    <property type="evidence" value="ECO:0007669"/>
    <property type="project" value="UniProtKB-KW"/>
</dbReference>
<keyword evidence="4 7" id="KW-0520">NAD</keyword>
<dbReference type="GO" id="GO:0110051">
    <property type="term" value="P:metabolite repair"/>
    <property type="evidence" value="ECO:0007669"/>
    <property type="project" value="TreeGrafter"/>
</dbReference>
<feature type="binding site" evidence="7">
    <location>
        <begin position="227"/>
        <end position="236"/>
    </location>
    <ligand>
        <name>ATP</name>
        <dbReference type="ChEBI" id="CHEBI:30616"/>
    </ligand>
</feature>
<evidence type="ECO:0000313" key="9">
    <source>
        <dbReference type="EMBL" id="RNA42258.1"/>
    </source>
</evidence>
<comment type="function">
    <text evidence="7">Catalyzes the dehydration of the S-form of NAD(P)HX at the expense of ATP, which is converted to ADP. Together with NAD(P)HX epimerase, which catalyzes the epimerization of the S- and R-forms, the enzyme allows the repair of both epimers of NAD(P)HX, a damaged form of NAD(P)H that is a result of enzymatic or heat-dependent hydration.</text>
</comment>
<comment type="catalytic activity">
    <reaction evidence="7">
        <text>(6S)-NADHX + ATP = ADP + phosphate + NADH + H(+)</text>
        <dbReference type="Rhea" id="RHEA:19017"/>
        <dbReference type="ChEBI" id="CHEBI:15378"/>
        <dbReference type="ChEBI" id="CHEBI:30616"/>
        <dbReference type="ChEBI" id="CHEBI:43474"/>
        <dbReference type="ChEBI" id="CHEBI:57945"/>
        <dbReference type="ChEBI" id="CHEBI:64074"/>
        <dbReference type="ChEBI" id="CHEBI:456216"/>
        <dbReference type="EC" id="4.2.1.93"/>
    </reaction>
</comment>
<dbReference type="NCBIfam" id="TIGR00196">
    <property type="entry name" value="yjeF_cterm"/>
    <property type="match status" value="1"/>
</dbReference>
<dbReference type="GO" id="GO:0047453">
    <property type="term" value="F:ATP-dependent NAD(P)H-hydrate dehydratase activity"/>
    <property type="evidence" value="ECO:0007669"/>
    <property type="project" value="UniProtKB-UniRule"/>
</dbReference>
<feature type="binding site" evidence="7">
    <location>
        <begin position="160"/>
        <end position="166"/>
    </location>
    <ligand>
        <name>(6S)-NADPHX</name>
        <dbReference type="ChEBI" id="CHEBI:64076"/>
    </ligand>
</feature>
<organism evidence="9 10">
    <name type="scientific">Brachionus plicatilis</name>
    <name type="common">Marine rotifer</name>
    <name type="synonym">Brachionus muelleri</name>
    <dbReference type="NCBI Taxonomy" id="10195"/>
    <lineage>
        <taxon>Eukaryota</taxon>
        <taxon>Metazoa</taxon>
        <taxon>Spiralia</taxon>
        <taxon>Gnathifera</taxon>
        <taxon>Rotifera</taxon>
        <taxon>Eurotatoria</taxon>
        <taxon>Monogononta</taxon>
        <taxon>Pseudotrocha</taxon>
        <taxon>Ploima</taxon>
        <taxon>Brachionidae</taxon>
        <taxon>Brachionus</taxon>
    </lineage>
</organism>
<dbReference type="STRING" id="10195.A0A3M7T360"/>